<evidence type="ECO:0000313" key="3">
    <source>
        <dbReference type="Proteomes" id="UP001283361"/>
    </source>
</evidence>
<sequence length="79" mass="9201">MKTNTKLDETDKDPLPTDTMKKKIVQSVRWAQKRDGKTKSRKNSAKQGQCRTAPISTGRFYVFINELIEGREREQLYLP</sequence>
<accession>A0AAE1EAI1</accession>
<comment type="caution">
    <text evidence="2">The sequence shown here is derived from an EMBL/GenBank/DDBJ whole genome shotgun (WGS) entry which is preliminary data.</text>
</comment>
<evidence type="ECO:0000313" key="2">
    <source>
        <dbReference type="EMBL" id="KAK3798853.1"/>
    </source>
</evidence>
<protein>
    <submittedName>
        <fullName evidence="2">Uncharacterized protein</fullName>
    </submittedName>
</protein>
<dbReference type="EMBL" id="JAWDGP010000619">
    <property type="protein sequence ID" value="KAK3798853.1"/>
    <property type="molecule type" value="Genomic_DNA"/>
</dbReference>
<proteinExistence type="predicted"/>
<reference evidence="2" key="1">
    <citation type="journal article" date="2023" name="G3 (Bethesda)">
        <title>A reference genome for the long-term kleptoplast-retaining sea slug Elysia crispata morphotype clarki.</title>
        <authorList>
            <person name="Eastman K.E."/>
            <person name="Pendleton A.L."/>
            <person name="Shaikh M.A."/>
            <person name="Suttiyut T."/>
            <person name="Ogas R."/>
            <person name="Tomko P."/>
            <person name="Gavelis G."/>
            <person name="Widhalm J.R."/>
            <person name="Wisecaver J.H."/>
        </authorList>
    </citation>
    <scope>NUCLEOTIDE SEQUENCE</scope>
    <source>
        <strain evidence="2">ECLA1</strain>
    </source>
</reference>
<dbReference type="AlphaFoldDB" id="A0AAE1EAI1"/>
<dbReference type="Proteomes" id="UP001283361">
    <property type="component" value="Unassembled WGS sequence"/>
</dbReference>
<keyword evidence="3" id="KW-1185">Reference proteome</keyword>
<name>A0AAE1EAI1_9GAST</name>
<feature type="region of interest" description="Disordered" evidence="1">
    <location>
        <begin position="27"/>
        <end position="51"/>
    </location>
</feature>
<evidence type="ECO:0000256" key="1">
    <source>
        <dbReference type="SAM" id="MobiDB-lite"/>
    </source>
</evidence>
<gene>
    <name evidence="2" type="ORF">RRG08_050233</name>
</gene>
<organism evidence="2 3">
    <name type="scientific">Elysia crispata</name>
    <name type="common">lettuce slug</name>
    <dbReference type="NCBI Taxonomy" id="231223"/>
    <lineage>
        <taxon>Eukaryota</taxon>
        <taxon>Metazoa</taxon>
        <taxon>Spiralia</taxon>
        <taxon>Lophotrochozoa</taxon>
        <taxon>Mollusca</taxon>
        <taxon>Gastropoda</taxon>
        <taxon>Heterobranchia</taxon>
        <taxon>Euthyneura</taxon>
        <taxon>Panpulmonata</taxon>
        <taxon>Sacoglossa</taxon>
        <taxon>Placobranchoidea</taxon>
        <taxon>Plakobranchidae</taxon>
        <taxon>Elysia</taxon>
    </lineage>
</organism>